<comment type="caution">
    <text evidence="2">The sequence shown here is derived from an EMBL/GenBank/DDBJ whole genome shotgun (WGS) entry which is preliminary data.</text>
</comment>
<evidence type="ECO:0008006" key="4">
    <source>
        <dbReference type="Google" id="ProtNLM"/>
    </source>
</evidence>
<sequence length="120" mass="13250">MKIKTLKYAVASLSVLLGAAACSTTPGSNSGWHSAENINYLTPQSTEKVKFAEVGEVLNVVDTNRQEYELQVKERYFSASGKDCVKAQTPQNALVICEYGEERWGITRSFNQLESGRALQ</sequence>
<dbReference type="PROSITE" id="PS51257">
    <property type="entry name" value="PROKAR_LIPOPROTEIN"/>
    <property type="match status" value="1"/>
</dbReference>
<protein>
    <recommendedName>
        <fullName evidence="4">Lipoprotein</fullName>
    </recommendedName>
</protein>
<accession>A0A432YRS8</accession>
<name>A0A432YRS8_9GAMM</name>
<dbReference type="AlphaFoldDB" id="A0A432YRS8"/>
<organism evidence="2 3">
    <name type="scientific">Idiomarina piscisalsi</name>
    <dbReference type="NCBI Taxonomy" id="1096243"/>
    <lineage>
        <taxon>Bacteria</taxon>
        <taxon>Pseudomonadati</taxon>
        <taxon>Pseudomonadota</taxon>
        <taxon>Gammaproteobacteria</taxon>
        <taxon>Alteromonadales</taxon>
        <taxon>Idiomarinaceae</taxon>
        <taxon>Idiomarina</taxon>
    </lineage>
</organism>
<proteinExistence type="predicted"/>
<keyword evidence="1" id="KW-0732">Signal</keyword>
<evidence type="ECO:0000313" key="3">
    <source>
        <dbReference type="Proteomes" id="UP000288361"/>
    </source>
</evidence>
<reference evidence="2 3" key="1">
    <citation type="journal article" date="2011" name="Front. Microbiol.">
        <title>Genomic signatures of strain selection and enhancement in Bacillus atrophaeus var. globigii, a historical biowarfare simulant.</title>
        <authorList>
            <person name="Gibbons H.S."/>
            <person name="Broomall S.M."/>
            <person name="McNew L.A."/>
            <person name="Daligault H."/>
            <person name="Chapman C."/>
            <person name="Bruce D."/>
            <person name="Karavis M."/>
            <person name="Krepps M."/>
            <person name="McGregor P.A."/>
            <person name="Hong C."/>
            <person name="Park K.H."/>
            <person name="Akmal A."/>
            <person name="Feldman A."/>
            <person name="Lin J.S."/>
            <person name="Chang W.E."/>
            <person name="Higgs B.W."/>
            <person name="Demirev P."/>
            <person name="Lindquist J."/>
            <person name="Liem A."/>
            <person name="Fochler E."/>
            <person name="Read T.D."/>
            <person name="Tapia R."/>
            <person name="Johnson S."/>
            <person name="Bishop-Lilly K.A."/>
            <person name="Detter C."/>
            <person name="Han C."/>
            <person name="Sozhamannan S."/>
            <person name="Rosenzweig C.N."/>
            <person name="Skowronski E.W."/>
        </authorList>
    </citation>
    <scope>NUCLEOTIDE SEQUENCE [LARGE SCALE GENOMIC DNA]</scope>
    <source>
        <strain evidence="2 3">TPS4-2</strain>
    </source>
</reference>
<feature type="signal peptide" evidence="1">
    <location>
        <begin position="1"/>
        <end position="23"/>
    </location>
</feature>
<dbReference type="RefSeq" id="WP_126752477.1">
    <property type="nucleotide sequence ID" value="NZ_JBHUMT010000015.1"/>
</dbReference>
<dbReference type="EMBL" id="PIQA01000006">
    <property type="protein sequence ID" value="RUO64296.1"/>
    <property type="molecule type" value="Genomic_DNA"/>
</dbReference>
<dbReference type="Proteomes" id="UP000288361">
    <property type="component" value="Unassembled WGS sequence"/>
</dbReference>
<gene>
    <name evidence="2" type="ORF">CWI73_09065</name>
</gene>
<evidence type="ECO:0000313" key="2">
    <source>
        <dbReference type="EMBL" id="RUO64296.1"/>
    </source>
</evidence>
<feature type="chain" id="PRO_5019233262" description="Lipoprotein" evidence="1">
    <location>
        <begin position="24"/>
        <end position="120"/>
    </location>
</feature>
<evidence type="ECO:0000256" key="1">
    <source>
        <dbReference type="SAM" id="SignalP"/>
    </source>
</evidence>